<evidence type="ECO:0008006" key="4">
    <source>
        <dbReference type="Google" id="ProtNLM"/>
    </source>
</evidence>
<dbReference type="PANTHER" id="PTHR35552">
    <property type="entry name" value="MEDIATOR OF RNA POLYMERASE II TRANSCRIPTION SUBUNIT 8"/>
    <property type="match status" value="1"/>
</dbReference>
<feature type="compositionally biased region" description="Basic and acidic residues" evidence="1">
    <location>
        <begin position="235"/>
        <end position="247"/>
    </location>
</feature>
<accession>A0A8S1IYV6</accession>
<gene>
    <name evidence="2" type="ORF">OSTQU699_LOCUS5311</name>
</gene>
<organism evidence="2 3">
    <name type="scientific">Ostreobium quekettii</name>
    <dbReference type="NCBI Taxonomy" id="121088"/>
    <lineage>
        <taxon>Eukaryota</taxon>
        <taxon>Viridiplantae</taxon>
        <taxon>Chlorophyta</taxon>
        <taxon>core chlorophytes</taxon>
        <taxon>Ulvophyceae</taxon>
        <taxon>TCBD clade</taxon>
        <taxon>Bryopsidales</taxon>
        <taxon>Ostreobineae</taxon>
        <taxon>Ostreobiaceae</taxon>
        <taxon>Ostreobium</taxon>
    </lineage>
</organism>
<reference evidence="2" key="1">
    <citation type="submission" date="2020-12" db="EMBL/GenBank/DDBJ databases">
        <authorList>
            <person name="Iha C."/>
        </authorList>
    </citation>
    <scope>NUCLEOTIDE SEQUENCE</scope>
</reference>
<sequence>MTPGAPSDGKDLLTGSSKTNMNLAVLRRNTEDVSMSLDKLLQTLQFQPNTVQWGAMLDEFSVANMKLAKVREQLRPMLKHYAVHPTTLTQQNAEVVPLLLATKLLPEMEEEEARILGEHGGAAASSTVEGGQFLQLQEKMDNLNGIVLFLTRAQEEANSGLLDPRGTVRSKMKDESLKLGKAIDKVRERLQAARGGVILGQRHARGRGAARGGSRSGRSKSQSDVMLAAMLTGEGLREEQRRRWEGRGEEEEDIRGAR</sequence>
<evidence type="ECO:0000313" key="2">
    <source>
        <dbReference type="EMBL" id="CAD7699952.1"/>
    </source>
</evidence>
<protein>
    <recommendedName>
        <fullName evidence="4">Mediator of RNA polymerase II transcription subunit 8</fullName>
    </recommendedName>
</protein>
<dbReference type="PANTHER" id="PTHR35552:SF1">
    <property type="entry name" value="MEDIATOR OF RNA POLYMERASE II TRANSCRIPTION SUBUNIT 8"/>
    <property type="match status" value="1"/>
</dbReference>
<name>A0A8S1IYV6_9CHLO</name>
<evidence type="ECO:0000256" key="1">
    <source>
        <dbReference type="SAM" id="MobiDB-lite"/>
    </source>
</evidence>
<dbReference type="AlphaFoldDB" id="A0A8S1IYV6"/>
<feature type="compositionally biased region" description="Acidic residues" evidence="1">
    <location>
        <begin position="248"/>
        <end position="258"/>
    </location>
</feature>
<dbReference type="Proteomes" id="UP000708148">
    <property type="component" value="Unassembled WGS sequence"/>
</dbReference>
<keyword evidence="3" id="KW-1185">Reference proteome</keyword>
<comment type="caution">
    <text evidence="2">The sequence shown here is derived from an EMBL/GenBank/DDBJ whole genome shotgun (WGS) entry which is preliminary data.</text>
</comment>
<evidence type="ECO:0000313" key="3">
    <source>
        <dbReference type="Proteomes" id="UP000708148"/>
    </source>
</evidence>
<proteinExistence type="predicted"/>
<dbReference type="EMBL" id="CAJHUC010001140">
    <property type="protein sequence ID" value="CAD7699952.1"/>
    <property type="molecule type" value="Genomic_DNA"/>
</dbReference>
<dbReference type="InterPro" id="IPR038795">
    <property type="entry name" value="MED8_plant"/>
</dbReference>
<dbReference type="OrthoDB" id="514713at2759"/>
<dbReference type="GO" id="GO:0016592">
    <property type="term" value="C:mediator complex"/>
    <property type="evidence" value="ECO:0007669"/>
    <property type="project" value="InterPro"/>
</dbReference>
<feature type="region of interest" description="Disordered" evidence="1">
    <location>
        <begin position="203"/>
        <end position="258"/>
    </location>
</feature>